<feature type="coiled-coil region" evidence="1">
    <location>
        <begin position="245"/>
        <end position="275"/>
    </location>
</feature>
<evidence type="ECO:0000256" key="1">
    <source>
        <dbReference type="SAM" id="Coils"/>
    </source>
</evidence>
<dbReference type="STRING" id="3055.Q4VGM5"/>
<evidence type="ECO:0000313" key="6">
    <source>
        <dbReference type="Proteomes" id="UP000006906"/>
    </source>
</evidence>
<name>Q4VGM5_CHLRE</name>
<evidence type="ECO:0000256" key="2">
    <source>
        <dbReference type="SAM" id="MobiDB-lite"/>
    </source>
</evidence>
<dbReference type="Proteomes" id="UP000006906">
    <property type="component" value="Chromosome 12"/>
</dbReference>
<dbReference type="PANTHER" id="PTHR11952">
    <property type="entry name" value="UDP- GLUCOSE PYROPHOSPHORYLASE"/>
    <property type="match status" value="1"/>
</dbReference>
<gene>
    <name evidence="4" type="primary">LPB1</name>
    <name evidence="5" type="ORF">CHLRE_12g554250v5</name>
</gene>
<protein>
    <submittedName>
        <fullName evidence="4">Low photochemical bleaching 1 protein</fullName>
    </submittedName>
</protein>
<reference evidence="4" key="2">
    <citation type="submission" date="2005-02" db="EMBL/GenBank/DDBJ databases">
        <authorList>
            <person name="Chang C.-W."/>
            <person name="Moseley J.L."/>
            <person name="Wykoff D."/>
            <person name="Grossman A.R."/>
        </authorList>
    </citation>
    <scope>NUCLEOTIDE SEQUENCE</scope>
</reference>
<keyword evidence="1" id="KW-0175">Coiled coil</keyword>
<dbReference type="GO" id="GO:0003977">
    <property type="term" value="F:UDP-N-acetylglucosamine diphosphorylase activity"/>
    <property type="evidence" value="ECO:0000318"/>
    <property type="project" value="GO_Central"/>
</dbReference>
<reference evidence="5 6" key="3">
    <citation type="journal article" date="2007" name="Science">
        <title>The Chlamydomonas genome reveals the evolution of key animal and plant functions.</title>
        <authorList>
            <person name="Merchant S.S."/>
            <person name="Prochnik S.E."/>
            <person name="Vallon O."/>
            <person name="Harris E.H."/>
            <person name="Karpowicz S.J."/>
            <person name="Witman G.B."/>
            <person name="Terry A."/>
            <person name="Salamov A."/>
            <person name="Fritz-Laylin L.K."/>
            <person name="Marechal-Drouard L."/>
            <person name="Marshall W.F."/>
            <person name="Qu L.H."/>
            <person name="Nelson D.R."/>
            <person name="Sanderfoot A.A."/>
            <person name="Spalding M.H."/>
            <person name="Kapitonov V.V."/>
            <person name="Ren Q."/>
            <person name="Ferris P."/>
            <person name="Lindquist E."/>
            <person name="Shapiro H."/>
            <person name="Lucas S.M."/>
            <person name="Grimwood J."/>
            <person name="Schmutz J."/>
            <person name="Cardol P."/>
            <person name="Cerutti H."/>
            <person name="Chanfreau G."/>
            <person name="Chen C.L."/>
            <person name="Cognat V."/>
            <person name="Croft M.T."/>
            <person name="Dent R."/>
            <person name="Dutcher S."/>
            <person name="Fernandez E."/>
            <person name="Fukuzawa H."/>
            <person name="Gonzalez-Ballester D."/>
            <person name="Gonzalez-Halphen D."/>
            <person name="Hallmann A."/>
            <person name="Hanikenne M."/>
            <person name="Hippler M."/>
            <person name="Inwood W."/>
            <person name="Jabbari K."/>
            <person name="Kalanon M."/>
            <person name="Kuras R."/>
            <person name="Lefebvre P.A."/>
            <person name="Lemaire S.D."/>
            <person name="Lobanov A.V."/>
            <person name="Lohr M."/>
            <person name="Manuell A."/>
            <person name="Meier I."/>
            <person name="Mets L."/>
            <person name="Mittag M."/>
            <person name="Mittelmeier T."/>
            <person name="Moroney J.V."/>
            <person name="Moseley J."/>
            <person name="Napoli C."/>
            <person name="Nedelcu A.M."/>
            <person name="Niyogi K."/>
            <person name="Novoselov S.V."/>
            <person name="Paulsen I.T."/>
            <person name="Pazour G."/>
            <person name="Purton S."/>
            <person name="Ral J.P."/>
            <person name="Riano-Pachon D.M."/>
            <person name="Riekhof W."/>
            <person name="Rymarquis L."/>
            <person name="Schroda M."/>
            <person name="Stern D."/>
            <person name="Umen J."/>
            <person name="Willows R."/>
            <person name="Wilson N."/>
            <person name="Zimmer S.L."/>
            <person name="Allmer J."/>
            <person name="Balk J."/>
            <person name="Bisova K."/>
            <person name="Chen C.J."/>
            <person name="Elias M."/>
            <person name="Gendler K."/>
            <person name="Hauser C."/>
            <person name="Lamb M.R."/>
            <person name="Ledford H."/>
            <person name="Long J.C."/>
            <person name="Minagawa J."/>
            <person name="Page M.D."/>
            <person name="Pan J."/>
            <person name="Pootakham W."/>
            <person name="Roje S."/>
            <person name="Rose A."/>
            <person name="Stahlberg E."/>
            <person name="Terauchi A.M."/>
            <person name="Yang P."/>
            <person name="Ball S."/>
            <person name="Bowler C."/>
            <person name="Dieckmann C.L."/>
            <person name="Gladyshev V.N."/>
            <person name="Green P."/>
            <person name="Jorgensen R."/>
            <person name="Mayfield S."/>
            <person name="Mueller-Roeber B."/>
            <person name="Rajamani S."/>
            <person name="Sayre R.T."/>
            <person name="Brokstein P."/>
            <person name="Dubchak I."/>
            <person name="Goodstein D."/>
            <person name="Hornick L."/>
            <person name="Huang Y.W."/>
            <person name="Jhaveri J."/>
            <person name="Luo Y."/>
            <person name="Martinez D."/>
            <person name="Ngau W.C."/>
            <person name="Otillar B."/>
            <person name="Poliakov A."/>
            <person name="Porter A."/>
            <person name="Szajkowski L."/>
            <person name="Werner G."/>
            <person name="Zhou K."/>
            <person name="Grigoriev I.V."/>
            <person name="Rokhsar D.S."/>
            <person name="Grossman A.R."/>
        </authorList>
    </citation>
    <scope>NUCLEOTIDE SEQUENCE [LARGE SCALE GENOMIC DNA]</scope>
    <source>
        <strain evidence="6">CC-503</strain>
        <strain evidence="5">CC-503 cw92 mt+</strain>
    </source>
</reference>
<dbReference type="Gene3D" id="3.90.550.10">
    <property type="entry name" value="Spore Coat Polysaccharide Biosynthesis Protein SpsA, Chain A"/>
    <property type="match status" value="1"/>
</dbReference>
<dbReference type="FunCoup" id="Q4VGM5">
    <property type="interactions" value="441"/>
</dbReference>
<dbReference type="InterPro" id="IPR057388">
    <property type="entry name" value="Hexapep_UGP3_C"/>
</dbReference>
<dbReference type="EMBL" id="AY946347">
    <property type="protein sequence ID" value="AAY31018.1"/>
    <property type="molecule type" value="mRNA"/>
</dbReference>
<feature type="region of interest" description="Disordered" evidence="2">
    <location>
        <begin position="74"/>
        <end position="107"/>
    </location>
</feature>
<feature type="domain" description="UGP3-like C-terminal hexapeptide repeats" evidence="3">
    <location>
        <begin position="770"/>
        <end position="814"/>
    </location>
</feature>
<evidence type="ECO:0000313" key="4">
    <source>
        <dbReference type="EMBL" id="AAY31018.1"/>
    </source>
</evidence>
<reference evidence="5" key="4">
    <citation type="submission" date="2017-07" db="EMBL/GenBank/DDBJ databases">
        <title>WGS assembly of Chlamydomonas reinhardtii.</title>
        <authorList>
            <consortium name="Chlamydomonas Annotation Team"/>
            <consortium name="JGI Annotation Team"/>
            <person name="Merchant S.S."/>
            <person name="Prochnik S.E."/>
            <person name="Vallon O."/>
            <person name="Harris E.H."/>
            <person name="Karpowicz S.J."/>
            <person name="Witman G.B."/>
            <person name="Terry A."/>
            <person name="Salamov A."/>
            <person name="Fritz-Laylin L.K."/>
            <person name="Marechal-Drouard L."/>
            <person name="Marshall W.F."/>
            <person name="Qu L.H."/>
            <person name="Nelson D.R."/>
            <person name="Sanderfoot A.A."/>
            <person name="Spalding M.H."/>
            <person name="Kapitonov V.V."/>
            <person name="Ren Q."/>
            <person name="Ferris P."/>
            <person name="Lindquist E."/>
            <person name="Shapiro H."/>
            <person name="Lucas S.M."/>
            <person name="Grimwood J."/>
            <person name="Schmutz J."/>
            <person name="Grigoriev I.V."/>
            <person name="Rokhsar D.S."/>
        </authorList>
    </citation>
    <scope>NUCLEOTIDE SEQUENCE</scope>
    <source>
        <strain evidence="5">CC-503 cw92 mt+</strain>
    </source>
</reference>
<organism evidence="4">
    <name type="scientific">Chlamydomonas reinhardtii</name>
    <name type="common">Chlamydomonas smithii</name>
    <dbReference type="NCBI Taxonomy" id="3055"/>
    <lineage>
        <taxon>Eukaryota</taxon>
        <taxon>Viridiplantae</taxon>
        <taxon>Chlorophyta</taxon>
        <taxon>core chlorophytes</taxon>
        <taxon>Chlorophyceae</taxon>
        <taxon>CS clade</taxon>
        <taxon>Chlamydomonadales</taxon>
        <taxon>Chlamydomonadaceae</taxon>
        <taxon>Chlamydomonas</taxon>
    </lineage>
</organism>
<proteinExistence type="evidence at transcript level"/>
<dbReference type="InterPro" id="IPR039741">
    <property type="entry name" value="UDP-sugar_pyrophosphorylase"/>
</dbReference>
<dbReference type="InterPro" id="IPR029044">
    <property type="entry name" value="Nucleotide-diphossugar_trans"/>
</dbReference>
<dbReference type="Gramene" id="PNW75935">
    <property type="protein sequence ID" value="PNW75935"/>
    <property type="gene ID" value="CHLRE_12g554250v5"/>
</dbReference>
<dbReference type="Pfam" id="PF25441">
    <property type="entry name" value="Hexapep_UGP3_C"/>
    <property type="match status" value="2"/>
</dbReference>
<dbReference type="SUPFAM" id="SSF53448">
    <property type="entry name" value="Nucleotide-diphospho-sugar transferases"/>
    <property type="match status" value="1"/>
</dbReference>
<dbReference type="EMBL" id="CM008973">
    <property type="protein sequence ID" value="PNW75935.1"/>
    <property type="molecule type" value="Genomic_DNA"/>
</dbReference>
<feature type="domain" description="UGP3-like C-terminal hexapeptide repeats" evidence="3">
    <location>
        <begin position="879"/>
        <end position="1027"/>
    </location>
</feature>
<feature type="region of interest" description="Disordered" evidence="2">
    <location>
        <begin position="1"/>
        <end position="56"/>
    </location>
</feature>
<evidence type="ECO:0000313" key="5">
    <source>
        <dbReference type="EMBL" id="PNW75935.1"/>
    </source>
</evidence>
<keyword evidence="6" id="KW-1185">Reference proteome</keyword>
<dbReference type="PANTHER" id="PTHR11952:SF14">
    <property type="entry name" value="UTP--GLUCOSE-1-PHOSPHATE URIDYLYLTRANSFERASE 3, CHLOROPLASTIC"/>
    <property type="match status" value="1"/>
</dbReference>
<dbReference type="AlphaFoldDB" id="Q4VGM5"/>
<accession>Q4VGM5</accession>
<dbReference type="OrthoDB" id="2020092at2759"/>
<reference evidence="4" key="1">
    <citation type="journal article" date="2005" name="Plant Physiol.">
        <title>The LPB1 gene is important for acclimation of Chlamydomonas reinhardtii to phosphorus and sulfur deprivation.</title>
        <authorList>
            <person name="Chang C.W."/>
            <person name="Moseley J.L."/>
            <person name="Wykoff D."/>
            <person name="Grossman A.R."/>
        </authorList>
    </citation>
    <scope>NUCLEOTIDE SEQUENCE</scope>
</reference>
<dbReference type="GO" id="GO:0006048">
    <property type="term" value="P:UDP-N-acetylglucosamine biosynthetic process"/>
    <property type="evidence" value="ECO:0000318"/>
    <property type="project" value="GO_Central"/>
</dbReference>
<dbReference type="ExpressionAtlas" id="Q4VGM5">
    <property type="expression patterns" value="baseline"/>
</dbReference>
<feature type="compositionally biased region" description="Low complexity" evidence="2">
    <location>
        <begin position="37"/>
        <end position="56"/>
    </location>
</feature>
<sequence length="1064" mass="111813">MQLAQRVTRVAAAAPGSPQPHKPYLGPFIRKAQQQPVAAAVSSSSSSSSASSFSAGSISISSGLGSKGLLAQLRAQQPQQQPQRAAASQQPQAPQAPQPLFAAPADPLGGTVQSYEDEYVLPGWGVELPLEVQAERLRQVLAAVAAAPAAEDKVRVLLSVDSVAAFAAAPRNAAVMAALAGLPAAEQRLLLALPAMLQEHVLQEPAAASASAPEALRPRLSDLAARLARVETFYDSVGGLLGYQLKSLELIVEGLQDKTARAKEQQRAAEEAAAASAASVAESIDVVAADGTTGAERRRPQVAFHVPKGIDLAGEEGAQVGVSAAAQGLASLPFLAEIYPVGGAGDRLGLVDEATGESLPAAMLPYAGRSLLEVLLRDLQAREYLYFQLTGRQVTTPVAIMTSDAKGNHERVSRLLGELGWAGRGRDAFRLFRQPMVPVVGVEDGKWLLSRPLGPMMKPGGHGAIWKLMWDEGVFDWLQGQHGRRAALVRQISNPMAGMDTTLLALAGAGFSRRNGGASAFGFMSCERAVGAAEGMNVVQERKRWLPDNNHPEGGRYVFEYGVTNVEYTEFEKLGLNDEAVSAGSKTSVFPANTNVLYVGLKGARSVVAEAVARGDGAQLLPGLIFNLNKKVSYTDPLGGPSRQVTAGRMESTMQNMADYLTDRFEERREPNDLLANNQLSTFLVSNLRRKVTSSAKKRREPGSARIAQTPDGSFYDLQRNAWQILQRCGLKNVPEPGSPEQYLEKGPGFIFLFHPALGPLWDVISQKLVGGSLAQGSELVLECAEARLVDVDIAGSLQVYAENVMGHLESPADTAAATATALHAALAEDIAQQQQQQQQASVAAAGGAAAAAVAAAAASTAAASSPALTMPFGFGTNASAAAGSPSVSAAGGGILRYGRRCGRVQMVNVRVRNAGIDWASPDNVYWKHQVRRHESCKVVLLGQSEFEAHDVTLTGSHTFVVPDGHRLSVTAAPDGAGIEAKLTPLTPLSAVDGAAATLLGGAAGGFQPSWEWQYVMDSNGAVKLSYVGTTTTVGSRSAPAVGLTAPVMAAAERQGRQVLDFSI</sequence>
<evidence type="ECO:0000259" key="3">
    <source>
        <dbReference type="Pfam" id="PF25441"/>
    </source>
</evidence>